<dbReference type="AlphaFoldDB" id="A0A839ZZR9"/>
<dbReference type="Gene3D" id="1.20.1300.10">
    <property type="entry name" value="Fumarate reductase/succinate dehydrogenase, transmembrane subunit"/>
    <property type="match status" value="1"/>
</dbReference>
<feature type="transmembrane region" description="Helical" evidence="1">
    <location>
        <begin position="239"/>
        <end position="261"/>
    </location>
</feature>
<evidence type="ECO:0000313" key="2">
    <source>
        <dbReference type="EMBL" id="MBB3890617.1"/>
    </source>
</evidence>
<dbReference type="GO" id="GO:0016020">
    <property type="term" value="C:membrane"/>
    <property type="evidence" value="ECO:0007669"/>
    <property type="project" value="InterPro"/>
</dbReference>
<feature type="transmembrane region" description="Helical" evidence="1">
    <location>
        <begin position="327"/>
        <end position="350"/>
    </location>
</feature>
<keyword evidence="3" id="KW-1185">Reference proteome</keyword>
<dbReference type="Proteomes" id="UP000530564">
    <property type="component" value="Unassembled WGS sequence"/>
</dbReference>
<feature type="transmembrane region" description="Helical" evidence="1">
    <location>
        <begin position="21"/>
        <end position="38"/>
    </location>
</feature>
<proteinExistence type="predicted"/>
<feature type="transmembrane region" description="Helical" evidence="1">
    <location>
        <begin position="293"/>
        <end position="315"/>
    </location>
</feature>
<dbReference type="EMBL" id="JACIDK010000002">
    <property type="protein sequence ID" value="MBB3890617.1"/>
    <property type="molecule type" value="Genomic_DNA"/>
</dbReference>
<gene>
    <name evidence="2" type="ORF">GGQ61_001334</name>
</gene>
<dbReference type="RefSeq" id="WP_183770899.1">
    <property type="nucleotide sequence ID" value="NZ_JACIDK010000002.1"/>
</dbReference>
<keyword evidence="1" id="KW-1133">Transmembrane helix</keyword>
<reference evidence="2 3" key="1">
    <citation type="submission" date="2020-08" db="EMBL/GenBank/DDBJ databases">
        <title>Genomic Encyclopedia of Type Strains, Phase IV (KMG-IV): sequencing the most valuable type-strain genomes for metagenomic binning, comparative biology and taxonomic classification.</title>
        <authorList>
            <person name="Goeker M."/>
        </authorList>
    </citation>
    <scope>NUCLEOTIDE SEQUENCE [LARGE SCALE GENOMIC DNA]</scope>
    <source>
        <strain evidence="2 3">DSM 21793</strain>
    </source>
</reference>
<feature type="transmembrane region" description="Helical" evidence="1">
    <location>
        <begin position="99"/>
        <end position="121"/>
    </location>
</feature>
<feature type="transmembrane region" description="Helical" evidence="1">
    <location>
        <begin position="127"/>
        <end position="144"/>
    </location>
</feature>
<feature type="transmembrane region" description="Helical" evidence="1">
    <location>
        <begin position="165"/>
        <end position="186"/>
    </location>
</feature>
<dbReference type="SUPFAM" id="SSF81343">
    <property type="entry name" value="Fumarate reductase respiratory complex transmembrane subunits"/>
    <property type="match status" value="1"/>
</dbReference>
<sequence>MGGAVVQSQTADERAVEARSGVAASLWMLGPPLAALAYPHILKSFSAQIADRPSDPAGIAIVTALLLAAMSVPLYALYTAARLGRIDHPSAFQVRARRLAFFSMAAPPLFVLFGVGLGLVGSPVRDVTAWTVCWAGATLYGVVASRRTMEVQRVAPPKLRIFHGATAALLVIFVAFHLSNHLVGLLGPDAHARVMAVGRTVYRSGAVEPLLIALLLTQIVTGGRLAWRWTTSGGDWHRTLQIGSGVYLGAFIVTHLNSALISARLVRDLPTNWAWASGAPEGLLYDAWNIRLLPHYAFGVLFVAVHLSSGLRVVLMAHGVGQRAANMIWIAGAVAGAAVATAIVAALLGARI</sequence>
<protein>
    <submittedName>
        <fullName evidence="2">Succinate dehydrogenase/fumarate reductase cytochrome b subunit</fullName>
    </submittedName>
</protein>
<evidence type="ECO:0000256" key="1">
    <source>
        <dbReference type="SAM" id="Phobius"/>
    </source>
</evidence>
<feature type="transmembrane region" description="Helical" evidence="1">
    <location>
        <begin position="58"/>
        <end position="78"/>
    </location>
</feature>
<name>A0A839ZZR9_9CAUL</name>
<evidence type="ECO:0000313" key="3">
    <source>
        <dbReference type="Proteomes" id="UP000530564"/>
    </source>
</evidence>
<feature type="transmembrane region" description="Helical" evidence="1">
    <location>
        <begin position="206"/>
        <end position="227"/>
    </location>
</feature>
<keyword evidence="1" id="KW-0472">Membrane</keyword>
<comment type="caution">
    <text evidence="2">The sequence shown here is derived from an EMBL/GenBank/DDBJ whole genome shotgun (WGS) entry which is preliminary data.</text>
</comment>
<accession>A0A839ZZR9</accession>
<keyword evidence="1" id="KW-0812">Transmembrane</keyword>
<dbReference type="InterPro" id="IPR034804">
    <property type="entry name" value="SQR/QFR_C/D"/>
</dbReference>
<organism evidence="2 3">
    <name type="scientific">Phenylobacterium haematophilum</name>
    <dbReference type="NCBI Taxonomy" id="98513"/>
    <lineage>
        <taxon>Bacteria</taxon>
        <taxon>Pseudomonadati</taxon>
        <taxon>Pseudomonadota</taxon>
        <taxon>Alphaproteobacteria</taxon>
        <taxon>Caulobacterales</taxon>
        <taxon>Caulobacteraceae</taxon>
        <taxon>Phenylobacterium</taxon>
    </lineage>
</organism>